<dbReference type="PROSITE" id="PS51562">
    <property type="entry name" value="RNA_CAP0_MT"/>
    <property type="match status" value="1"/>
</dbReference>
<proteinExistence type="inferred from homology"/>
<dbReference type="PANTHER" id="PTHR10353">
    <property type="entry name" value="GLYCOSYL HYDROLASE"/>
    <property type="match status" value="1"/>
</dbReference>
<dbReference type="GO" id="GO:0047782">
    <property type="term" value="F:coniferin beta-glucosidase activity"/>
    <property type="evidence" value="ECO:0007669"/>
    <property type="project" value="UniProtKB-ARBA"/>
</dbReference>
<dbReference type="GO" id="GO:0005634">
    <property type="term" value="C:nucleus"/>
    <property type="evidence" value="ECO:0007669"/>
    <property type="project" value="UniProtKB-SubCell"/>
</dbReference>
<dbReference type="Gene3D" id="3.40.50.150">
    <property type="entry name" value="Vaccinia Virus protein VP39"/>
    <property type="match status" value="1"/>
</dbReference>
<name>A0AAP0MFG2_9ROSI</name>
<evidence type="ECO:0000256" key="14">
    <source>
        <dbReference type="ARBA" id="ARBA00054892"/>
    </source>
</evidence>
<dbReference type="InterPro" id="IPR029063">
    <property type="entry name" value="SAM-dependent_MTases_sf"/>
</dbReference>
<dbReference type="Pfam" id="PF00232">
    <property type="entry name" value="Glyco_hydro_1"/>
    <property type="match status" value="1"/>
</dbReference>
<dbReference type="PRINTS" id="PR00131">
    <property type="entry name" value="GLHYDRLASE1"/>
</dbReference>
<keyword evidence="8" id="KW-0378">Hydrolase</keyword>
<dbReference type="GO" id="GO:0003723">
    <property type="term" value="F:RNA binding"/>
    <property type="evidence" value="ECO:0007669"/>
    <property type="project" value="UniProtKB-KW"/>
</dbReference>
<dbReference type="GO" id="GO:0005975">
    <property type="term" value="P:carbohydrate metabolic process"/>
    <property type="evidence" value="ECO:0007669"/>
    <property type="project" value="InterPro"/>
</dbReference>
<keyword evidence="5" id="KW-0507">mRNA processing</keyword>
<evidence type="ECO:0000256" key="9">
    <source>
        <dbReference type="ARBA" id="ARBA00022884"/>
    </source>
</evidence>
<sequence length="839" mass="96091">MAITLISILLITNLVANSESISRADFPDGFIFGTASSAYQFEGAVNEGNKGPSIWDTFTRQPGRIMDFSNADTAVDQYHRFKSDIDLMKDLGMDAYRFSISWPRIFPNGTGEPNPEGISYYNSLIDALLEKGIQPCVTLYHWDLPQVLEDKYGGWLSRQIIEDFEHYAFTCFQEFGDRVKYWITFNEPHGFTLQGYDTGLQAPGRCSILGHLFCKTGKSSIEPYVVAHNILLSHAAAYHSYRINFKEKQGGQIGIALDAKWYEPKSDSDEDKDAAQRAIDFGIGWFLDPLFFGEYPLSMRSLVDERLPEITPEMSKALVGSLDFVGLNHYTTLYARNDRSRIQKLILQDAYSDAAVITTSFRSGIAIGERAASRWLHIVPWGIRKLARYVKHKYKNPPMIITENGMDDPNSPFITLNKALHDVKRIRYHGDYLSNLSAAIREDNCDVRGYFIWSLLDNWEWNSGYTVRFGLYYVDYKNNLTRIPKASVEWFKSDSHFLEDESTKVFAQKVADHYSRRTNQTLEEREASPIIHLKKLNNWIKSVLVQLYARRGDVVLDLACGKGGDLIKWDKAKIGYYVGVDIAEGSIEDCRTRYNGDADHHQRRKKFSFPARLICGDCYEVHLDKVLADDAPFDICSCQFAMHYSWSTEARARRALANVSALLRPGGTFIGTMPDANVIIKKLREVEGLAIGNSVYWIRLDEEFADKKFKSSRPFGIQYKFHLEDAVDCPEWIVPFHIFKSLAEEYDLELVFVKNSHEFVHEYLKKPEYIELMRRLGALGDGNQDQSTLSADEWEVAYLYLAFVLRKRGQPDGTRVSGKRDKGKMYISKEDIMYVHSET</sequence>
<dbReference type="FunFam" id="3.20.20.80:FF:000020">
    <property type="entry name" value="Beta-glucosidase 12"/>
    <property type="match status" value="1"/>
</dbReference>
<dbReference type="EMBL" id="JBCGBO010000004">
    <property type="protein sequence ID" value="KAK9209489.1"/>
    <property type="molecule type" value="Genomic_DNA"/>
</dbReference>
<evidence type="ECO:0000256" key="16">
    <source>
        <dbReference type="ARBA" id="ARBA00077171"/>
    </source>
</evidence>
<evidence type="ECO:0000256" key="7">
    <source>
        <dbReference type="ARBA" id="ARBA00022691"/>
    </source>
</evidence>
<dbReference type="FunFam" id="3.40.50.150:FF:000127">
    <property type="entry name" value="mRNA cap guanine-N7 methyltransferase"/>
    <property type="match status" value="1"/>
</dbReference>
<dbReference type="PROSITE" id="PS00653">
    <property type="entry name" value="GLYCOSYL_HYDROL_F1_2"/>
    <property type="match status" value="1"/>
</dbReference>
<evidence type="ECO:0000256" key="6">
    <source>
        <dbReference type="ARBA" id="ARBA00022679"/>
    </source>
</evidence>
<dbReference type="CDD" id="cd02440">
    <property type="entry name" value="AdoMet_MTases"/>
    <property type="match status" value="1"/>
</dbReference>
<comment type="subcellular location">
    <subcellularLocation>
        <location evidence="1">Nucleus</location>
    </subcellularLocation>
</comment>
<protein>
    <recommendedName>
        <fullName evidence="15">mRNA cap guanine-N(7) methyltransferase 1</fullName>
        <ecNumber evidence="3">2.1.1.56</ecNumber>
    </recommendedName>
    <alternativeName>
        <fullName evidence="16">mRNA (guanine-N(7))-methyltransferase 1</fullName>
    </alternativeName>
    <alternativeName>
        <fullName evidence="17">mRNA cap methyltransferase 1</fullName>
    </alternativeName>
</protein>
<dbReference type="SUPFAM" id="SSF53335">
    <property type="entry name" value="S-adenosyl-L-methionine-dependent methyltransferases"/>
    <property type="match status" value="1"/>
</dbReference>
<dbReference type="PANTHER" id="PTHR10353:SF36">
    <property type="entry name" value="LP05116P"/>
    <property type="match status" value="1"/>
</dbReference>
<evidence type="ECO:0000256" key="10">
    <source>
        <dbReference type="ARBA" id="ARBA00023042"/>
    </source>
</evidence>
<keyword evidence="4" id="KW-0489">Methyltransferase</keyword>
<keyword evidence="6" id="KW-0808">Transferase</keyword>
<evidence type="ECO:0000256" key="2">
    <source>
        <dbReference type="ARBA" id="ARBA00010838"/>
    </source>
</evidence>
<gene>
    <name evidence="20" type="ORF">WN944_001855</name>
</gene>
<dbReference type="Pfam" id="PF03291">
    <property type="entry name" value="mRNA_G-N7_MeTrfase"/>
    <property type="match status" value="1"/>
</dbReference>
<reference evidence="20 21" key="1">
    <citation type="submission" date="2024-05" db="EMBL/GenBank/DDBJ databases">
        <title>Haplotype-resolved chromosome-level genome assembly of Huyou (Citrus changshanensis).</title>
        <authorList>
            <person name="Miao C."/>
            <person name="Chen W."/>
            <person name="Wu Y."/>
            <person name="Wang L."/>
            <person name="Zhao S."/>
            <person name="Grierson D."/>
            <person name="Xu C."/>
            <person name="Chen K."/>
        </authorList>
    </citation>
    <scope>NUCLEOTIDE SEQUENCE [LARGE SCALE GENOMIC DNA]</scope>
    <source>
        <strain evidence="20">01-14</strain>
        <tissue evidence="20">Leaf</tissue>
    </source>
</reference>
<comment type="catalytic activity">
    <reaction evidence="13">
        <text>a 5'-end (5'-triphosphoguanosine)-ribonucleoside in mRNA + S-adenosyl-L-methionine = a 5'-end (N(7)-methyl 5'-triphosphoguanosine)-ribonucleoside in mRNA + S-adenosyl-L-homocysteine</text>
        <dbReference type="Rhea" id="RHEA:67008"/>
        <dbReference type="Rhea" id="RHEA-COMP:17166"/>
        <dbReference type="Rhea" id="RHEA-COMP:17167"/>
        <dbReference type="ChEBI" id="CHEBI:57856"/>
        <dbReference type="ChEBI" id="CHEBI:59789"/>
        <dbReference type="ChEBI" id="CHEBI:156461"/>
        <dbReference type="ChEBI" id="CHEBI:167617"/>
        <dbReference type="EC" id="2.1.1.56"/>
    </reaction>
</comment>
<evidence type="ECO:0000256" key="8">
    <source>
        <dbReference type="ARBA" id="ARBA00022801"/>
    </source>
</evidence>
<evidence type="ECO:0000256" key="18">
    <source>
        <dbReference type="SAM" id="SignalP"/>
    </source>
</evidence>
<dbReference type="EC" id="2.1.1.56" evidence="3"/>
<dbReference type="Proteomes" id="UP001428341">
    <property type="component" value="Unassembled WGS sequence"/>
</dbReference>
<evidence type="ECO:0000256" key="11">
    <source>
        <dbReference type="ARBA" id="ARBA00023242"/>
    </source>
</evidence>
<accession>A0AAP0MFG2</accession>
<dbReference type="InterPro" id="IPR017853">
    <property type="entry name" value="GH"/>
</dbReference>
<comment type="function">
    <text evidence="14">mRNA-capping methyltransferase that methylates the N7 position of the added guanosine to the 5'-cap structure of mRNAs. Binds RNA containing 5'-terminal GpppC.</text>
</comment>
<evidence type="ECO:0000256" key="4">
    <source>
        <dbReference type="ARBA" id="ARBA00022603"/>
    </source>
</evidence>
<evidence type="ECO:0000313" key="20">
    <source>
        <dbReference type="EMBL" id="KAK9209489.1"/>
    </source>
</evidence>
<dbReference type="SUPFAM" id="SSF51445">
    <property type="entry name" value="(Trans)glycosidases"/>
    <property type="match status" value="1"/>
</dbReference>
<keyword evidence="12" id="KW-0326">Glycosidase</keyword>
<comment type="caution">
    <text evidence="20">The sequence shown here is derived from an EMBL/GenBank/DDBJ whole genome shotgun (WGS) entry which is preliminary data.</text>
</comment>
<dbReference type="GO" id="GO:0004482">
    <property type="term" value="F:mRNA 5'-cap (guanine-N7-)-methyltransferase activity"/>
    <property type="evidence" value="ECO:0007669"/>
    <property type="project" value="UniProtKB-EC"/>
</dbReference>
<evidence type="ECO:0000256" key="3">
    <source>
        <dbReference type="ARBA" id="ARBA00011926"/>
    </source>
</evidence>
<dbReference type="InterPro" id="IPR033132">
    <property type="entry name" value="GH_1_N_CS"/>
</dbReference>
<keyword evidence="21" id="KW-1185">Reference proteome</keyword>
<keyword evidence="10" id="KW-0506">mRNA capping</keyword>
<evidence type="ECO:0000256" key="1">
    <source>
        <dbReference type="ARBA" id="ARBA00004123"/>
    </source>
</evidence>
<keyword evidence="9" id="KW-0694">RNA-binding</keyword>
<feature type="domain" description="MRNA cap 0 methyltransferase" evidence="19">
    <location>
        <begin position="528"/>
        <end position="808"/>
    </location>
</feature>
<dbReference type="AlphaFoldDB" id="A0AAP0MFG2"/>
<evidence type="ECO:0000256" key="12">
    <source>
        <dbReference type="ARBA" id="ARBA00023295"/>
    </source>
</evidence>
<evidence type="ECO:0000256" key="5">
    <source>
        <dbReference type="ARBA" id="ARBA00022664"/>
    </source>
</evidence>
<evidence type="ECO:0000313" key="21">
    <source>
        <dbReference type="Proteomes" id="UP001428341"/>
    </source>
</evidence>
<evidence type="ECO:0000256" key="15">
    <source>
        <dbReference type="ARBA" id="ARBA00068308"/>
    </source>
</evidence>
<keyword evidence="7" id="KW-0949">S-adenosyl-L-methionine</keyword>
<keyword evidence="11" id="KW-0539">Nucleus</keyword>
<feature type="chain" id="PRO_5043008331" description="mRNA cap guanine-N(7) methyltransferase 1" evidence="18">
    <location>
        <begin position="19"/>
        <end position="839"/>
    </location>
</feature>
<feature type="signal peptide" evidence="18">
    <location>
        <begin position="1"/>
        <end position="18"/>
    </location>
</feature>
<evidence type="ECO:0000256" key="17">
    <source>
        <dbReference type="ARBA" id="ARBA00082529"/>
    </source>
</evidence>
<dbReference type="Gene3D" id="3.20.20.80">
    <property type="entry name" value="Glycosidases"/>
    <property type="match status" value="1"/>
</dbReference>
<evidence type="ECO:0000259" key="19">
    <source>
        <dbReference type="PROSITE" id="PS51562"/>
    </source>
</evidence>
<keyword evidence="18" id="KW-0732">Signal</keyword>
<dbReference type="InterPro" id="IPR001360">
    <property type="entry name" value="Glyco_hydro_1"/>
</dbReference>
<dbReference type="InterPro" id="IPR004971">
    <property type="entry name" value="mRNA_G-N7_MeTrfase_dom"/>
</dbReference>
<comment type="similarity">
    <text evidence="2">Belongs to the glycosyl hydrolase 1 family.</text>
</comment>
<evidence type="ECO:0000256" key="13">
    <source>
        <dbReference type="ARBA" id="ARBA00044712"/>
    </source>
</evidence>
<organism evidence="20 21">
    <name type="scientific">Citrus x changshan-huyou</name>
    <dbReference type="NCBI Taxonomy" id="2935761"/>
    <lineage>
        <taxon>Eukaryota</taxon>
        <taxon>Viridiplantae</taxon>
        <taxon>Streptophyta</taxon>
        <taxon>Embryophyta</taxon>
        <taxon>Tracheophyta</taxon>
        <taxon>Spermatophyta</taxon>
        <taxon>Magnoliopsida</taxon>
        <taxon>eudicotyledons</taxon>
        <taxon>Gunneridae</taxon>
        <taxon>Pentapetalae</taxon>
        <taxon>rosids</taxon>
        <taxon>malvids</taxon>
        <taxon>Sapindales</taxon>
        <taxon>Rutaceae</taxon>
        <taxon>Aurantioideae</taxon>
        <taxon>Citrus</taxon>
    </lineage>
</organism>